<organism evidence="1">
    <name type="scientific">Glycine soja</name>
    <name type="common">Wild soybean</name>
    <dbReference type="NCBI Taxonomy" id="3848"/>
    <lineage>
        <taxon>Eukaryota</taxon>
        <taxon>Viridiplantae</taxon>
        <taxon>Streptophyta</taxon>
        <taxon>Embryophyta</taxon>
        <taxon>Tracheophyta</taxon>
        <taxon>Spermatophyta</taxon>
        <taxon>Magnoliopsida</taxon>
        <taxon>eudicotyledons</taxon>
        <taxon>Gunneridae</taxon>
        <taxon>Pentapetalae</taxon>
        <taxon>rosids</taxon>
        <taxon>fabids</taxon>
        <taxon>Fabales</taxon>
        <taxon>Fabaceae</taxon>
        <taxon>Papilionoideae</taxon>
        <taxon>50 kb inversion clade</taxon>
        <taxon>NPAAA clade</taxon>
        <taxon>indigoferoid/millettioid clade</taxon>
        <taxon>Phaseoleae</taxon>
        <taxon>Glycine</taxon>
        <taxon>Glycine subgen. Soja</taxon>
    </lineage>
</organism>
<sequence length="134" mass="14526">MSQRGSQFSAPTHVDINVLSARVSTKGSNAKTGVNPSKEEHVAHVTPTMGFMVYADGVVRVRVEKVIVGVAEVPLSTYKIQYDSVITPNKVTQAVEGVNDVAIHDPLRAEVEKDLRIQKTMLPAVGQVDFLPCL</sequence>
<gene>
    <name evidence="1" type="ORF">glysoja_047147</name>
</gene>
<name>A0A0B2SSL0_GLYSO</name>
<accession>A0A0B2SSL0</accession>
<dbReference type="AlphaFoldDB" id="A0A0B2SSL0"/>
<proteinExistence type="predicted"/>
<protein>
    <submittedName>
        <fullName evidence="1">Uncharacterized protein</fullName>
    </submittedName>
</protein>
<dbReference type="EMBL" id="KN640615">
    <property type="protein sequence ID" value="KHN47509.1"/>
    <property type="molecule type" value="Genomic_DNA"/>
</dbReference>
<evidence type="ECO:0000313" key="1">
    <source>
        <dbReference type="EMBL" id="KHN47509.1"/>
    </source>
</evidence>
<reference evidence="1" key="1">
    <citation type="submission" date="2014-07" db="EMBL/GenBank/DDBJ databases">
        <title>Identification of a novel salt tolerance gene in wild soybean by whole-genome sequencing.</title>
        <authorList>
            <person name="Lam H.-M."/>
            <person name="Qi X."/>
            <person name="Li M.-W."/>
            <person name="Liu X."/>
            <person name="Xie M."/>
            <person name="Ni M."/>
            <person name="Xu X."/>
        </authorList>
    </citation>
    <scope>NUCLEOTIDE SEQUENCE [LARGE SCALE GENOMIC DNA]</scope>
    <source>
        <tissue evidence="1">Root</tissue>
    </source>
</reference>
<dbReference type="Proteomes" id="UP000053555">
    <property type="component" value="Unassembled WGS sequence"/>
</dbReference>